<dbReference type="PROSITE" id="PS51180">
    <property type="entry name" value="BRO1"/>
    <property type="match status" value="1"/>
</dbReference>
<dbReference type="GO" id="GO:0071467">
    <property type="term" value="P:cellular response to pH"/>
    <property type="evidence" value="ECO:0007669"/>
    <property type="project" value="InterPro"/>
</dbReference>
<gene>
    <name evidence="4" type="ORF">H4219_003096</name>
</gene>
<organism evidence="4 5">
    <name type="scientific">Mycoemilia scoparia</name>
    <dbReference type="NCBI Taxonomy" id="417184"/>
    <lineage>
        <taxon>Eukaryota</taxon>
        <taxon>Fungi</taxon>
        <taxon>Fungi incertae sedis</taxon>
        <taxon>Zoopagomycota</taxon>
        <taxon>Kickxellomycotina</taxon>
        <taxon>Kickxellomycetes</taxon>
        <taxon>Kickxellales</taxon>
        <taxon>Kickxellaceae</taxon>
        <taxon>Mycoemilia</taxon>
    </lineage>
</organism>
<feature type="domain" description="BRO1" evidence="3">
    <location>
        <begin position="1"/>
        <end position="455"/>
    </location>
</feature>
<protein>
    <recommendedName>
        <fullName evidence="2">pH-response regulator protein palC</fullName>
    </recommendedName>
</protein>
<evidence type="ECO:0000256" key="2">
    <source>
        <dbReference type="ARBA" id="ARBA00022193"/>
    </source>
</evidence>
<comment type="similarity">
    <text evidence="1">Belongs to the palC family.</text>
</comment>
<dbReference type="PANTHER" id="PTHR40463">
    <property type="entry name" value="PH-RESPONSE REGULATOR PROTEIN PALC"/>
    <property type="match status" value="1"/>
</dbReference>
<dbReference type="InterPro" id="IPR004328">
    <property type="entry name" value="BRO1_dom"/>
</dbReference>
<reference evidence="4" key="1">
    <citation type="submission" date="2022-07" db="EMBL/GenBank/DDBJ databases">
        <title>Phylogenomic reconstructions and comparative analyses of Kickxellomycotina fungi.</title>
        <authorList>
            <person name="Reynolds N.K."/>
            <person name="Stajich J.E."/>
            <person name="Barry K."/>
            <person name="Grigoriev I.V."/>
            <person name="Crous P."/>
            <person name="Smith M.E."/>
        </authorList>
    </citation>
    <scope>NUCLEOTIDE SEQUENCE</scope>
    <source>
        <strain evidence="4">NBRC 100468</strain>
    </source>
</reference>
<keyword evidence="5" id="KW-1185">Reference proteome</keyword>
<dbReference type="InterPro" id="IPR038499">
    <property type="entry name" value="BRO1_sf"/>
</dbReference>
<comment type="caution">
    <text evidence="4">The sequence shown here is derived from an EMBL/GenBank/DDBJ whole genome shotgun (WGS) entry which is preliminary data.</text>
</comment>
<proteinExistence type="inferred from homology"/>
<dbReference type="GO" id="GO:0005886">
    <property type="term" value="C:plasma membrane"/>
    <property type="evidence" value="ECO:0007669"/>
    <property type="project" value="TreeGrafter"/>
</dbReference>
<accession>A0A9W8A3T2</accession>
<dbReference type="Proteomes" id="UP001150538">
    <property type="component" value="Unassembled WGS sequence"/>
</dbReference>
<dbReference type="PANTHER" id="PTHR40463:SF1">
    <property type="entry name" value="PH-RESPONSE REGULATOR PROTEIN PALC"/>
    <property type="match status" value="1"/>
</dbReference>
<dbReference type="SMART" id="SM01041">
    <property type="entry name" value="BRO1"/>
    <property type="match status" value="1"/>
</dbReference>
<evidence type="ECO:0000313" key="4">
    <source>
        <dbReference type="EMBL" id="KAJ1917634.1"/>
    </source>
</evidence>
<dbReference type="Gene3D" id="1.25.40.280">
    <property type="entry name" value="alix/aip1 like domains"/>
    <property type="match status" value="1"/>
</dbReference>
<dbReference type="InterPro" id="IPR037505">
    <property type="entry name" value="pH-resp_palC"/>
</dbReference>
<evidence type="ECO:0000313" key="5">
    <source>
        <dbReference type="Proteomes" id="UP001150538"/>
    </source>
</evidence>
<dbReference type="AlphaFoldDB" id="A0A9W8A3T2"/>
<sequence>MHYYLRFPQTNQATLMEILPPNPQNSLYTFISSLMGLREDMRIKLKTFNYEENTTNISNVIQSIEAYLYKLNGFIEYYNKKMPEDFGPVPEFEWRSAIIQLSSGNRIIEHLTKKGVSKLSHFKSNHLNSKNSEKNSNFSGAGSLEGRRSEFVGGFQSKASFRSLEYEFAFTLTALGIGRSIMAYSRIRSMDNEIMNEKDNGKDTSSSRDSEGLKSILGQAGVMTKEEQEQEQRQINISGKDFATAAGIFQYVRDNLLSNLANIAPSVLDLTSDIQYMLESLALADATRLSVNRGVRTGTIKPMVLARLLLHVYEQYKQAFHILNSLPRNESKYVVDDIRRYIKDGQQVVYAQALIYLSKAYSDENKYGLAVGFIKESQSLLRQTVDKDRSVHQHTAKMLLKNVVDDQLAQYEQNNNFIGLEKVPSSSELQSFVPAGRAFVQPVSYEPAKAQLVLP</sequence>
<evidence type="ECO:0000256" key="1">
    <source>
        <dbReference type="ARBA" id="ARBA00010997"/>
    </source>
</evidence>
<evidence type="ECO:0000259" key="3">
    <source>
        <dbReference type="PROSITE" id="PS51180"/>
    </source>
</evidence>
<name>A0A9W8A3T2_9FUNG</name>
<dbReference type="EMBL" id="JANBPU010000066">
    <property type="protein sequence ID" value="KAJ1917634.1"/>
    <property type="molecule type" value="Genomic_DNA"/>
</dbReference>
<dbReference type="Pfam" id="PF03097">
    <property type="entry name" value="BRO1"/>
    <property type="match status" value="1"/>
</dbReference>
<dbReference type="OrthoDB" id="5574972at2759"/>